<keyword evidence="3" id="KW-1185">Reference proteome</keyword>
<dbReference type="EMBL" id="JARKHS020028318">
    <property type="protein sequence ID" value="KAK8764384.1"/>
    <property type="molecule type" value="Genomic_DNA"/>
</dbReference>
<dbReference type="AlphaFoldDB" id="A0AAQ4DPJ4"/>
<dbReference type="Gene3D" id="1.10.8.20">
    <property type="entry name" value="N-terminal domain of phosphatidylinositol transfer protein sec14p"/>
    <property type="match status" value="1"/>
</dbReference>
<accession>A0AAQ4DPJ4</accession>
<evidence type="ECO:0000313" key="2">
    <source>
        <dbReference type="EMBL" id="KAK8764384.1"/>
    </source>
</evidence>
<dbReference type="InterPro" id="IPR036865">
    <property type="entry name" value="CRAL-TRIO_dom_sf"/>
</dbReference>
<sequence length="313" mass="35190">MVTTILMMSTYFTSQATAIVEPRKNISPEEAQKNLQETAELELGETPEVKAKSLSELRQLLSGEQCLKIPPGDDFLLMFLRTKKYRVEETFHMIKKFFRTQRDTPEFFRDLIPANVSLKTICRDNALFLISPTPDAFGRITAMMRLGAWNSDVCSLTDFARAALLVCGSWNRQYYVQVKGVTGIVDLKGLNFHHVTHLSPSFMMKIAHIAQVLDNLTTCPSTRSQVSGSASHGHQPLPGLLASTDKGRLHYKPPVGVRGDFCGAEAVLEKQDSQKVPEEFGGVQKFDHDRHEEFVYSNSDYFEGLCRCGYAKE</sequence>
<proteinExistence type="predicted"/>
<dbReference type="Pfam" id="PF00650">
    <property type="entry name" value="CRAL_TRIO"/>
    <property type="match status" value="1"/>
</dbReference>
<dbReference type="PANTHER" id="PTHR10174">
    <property type="entry name" value="ALPHA-TOCOPHEROL TRANSFER PROTEIN-RELATED"/>
    <property type="match status" value="1"/>
</dbReference>
<protein>
    <recommendedName>
        <fullName evidence="1">CRAL/TRIO N-terminal domain-containing protein</fullName>
    </recommendedName>
</protein>
<comment type="caution">
    <text evidence="2">The sequence shown here is derived from an EMBL/GenBank/DDBJ whole genome shotgun (WGS) entry which is preliminary data.</text>
</comment>
<dbReference type="GO" id="GO:0016020">
    <property type="term" value="C:membrane"/>
    <property type="evidence" value="ECO:0007669"/>
    <property type="project" value="TreeGrafter"/>
</dbReference>
<dbReference type="CDD" id="cd00170">
    <property type="entry name" value="SEC14"/>
    <property type="match status" value="1"/>
</dbReference>
<organism evidence="2 3">
    <name type="scientific">Amblyomma americanum</name>
    <name type="common">Lone star tick</name>
    <dbReference type="NCBI Taxonomy" id="6943"/>
    <lineage>
        <taxon>Eukaryota</taxon>
        <taxon>Metazoa</taxon>
        <taxon>Ecdysozoa</taxon>
        <taxon>Arthropoda</taxon>
        <taxon>Chelicerata</taxon>
        <taxon>Arachnida</taxon>
        <taxon>Acari</taxon>
        <taxon>Parasitiformes</taxon>
        <taxon>Ixodida</taxon>
        <taxon>Ixodoidea</taxon>
        <taxon>Ixodidae</taxon>
        <taxon>Amblyomminae</taxon>
        <taxon>Amblyomma</taxon>
    </lineage>
</organism>
<dbReference type="InterPro" id="IPR001251">
    <property type="entry name" value="CRAL-TRIO_dom"/>
</dbReference>
<dbReference type="SUPFAM" id="SSF52087">
    <property type="entry name" value="CRAL/TRIO domain"/>
    <property type="match status" value="1"/>
</dbReference>
<dbReference type="Gene3D" id="3.40.525.10">
    <property type="entry name" value="CRAL-TRIO lipid binding domain"/>
    <property type="match status" value="1"/>
</dbReference>
<evidence type="ECO:0000313" key="3">
    <source>
        <dbReference type="Proteomes" id="UP001321473"/>
    </source>
</evidence>
<feature type="domain" description="CRAL/TRIO N-terminal" evidence="1">
    <location>
        <begin position="72"/>
        <end position="97"/>
    </location>
</feature>
<dbReference type="InterPro" id="IPR011074">
    <property type="entry name" value="CRAL/TRIO_N_dom"/>
</dbReference>
<dbReference type="InterPro" id="IPR036273">
    <property type="entry name" value="CRAL/TRIO_N_dom_sf"/>
</dbReference>
<dbReference type="Proteomes" id="UP001321473">
    <property type="component" value="Unassembled WGS sequence"/>
</dbReference>
<reference evidence="2 3" key="1">
    <citation type="journal article" date="2023" name="Arcadia Sci">
        <title>De novo assembly of a long-read Amblyomma americanum tick genome.</title>
        <authorList>
            <person name="Chou S."/>
            <person name="Poskanzer K.E."/>
            <person name="Rollins M."/>
            <person name="Thuy-Boun P.S."/>
        </authorList>
    </citation>
    <scope>NUCLEOTIDE SEQUENCE [LARGE SCALE GENOMIC DNA]</scope>
    <source>
        <strain evidence="2">F_SG_1</strain>
        <tissue evidence="2">Salivary glands</tissue>
    </source>
</reference>
<gene>
    <name evidence="2" type="ORF">V5799_033014</name>
</gene>
<dbReference type="PANTHER" id="PTHR10174:SF130">
    <property type="entry name" value="ALPHA-TOCOPHEROL TRANSFER PROTEIN-LIKE"/>
    <property type="match status" value="1"/>
</dbReference>
<evidence type="ECO:0000259" key="1">
    <source>
        <dbReference type="SMART" id="SM01100"/>
    </source>
</evidence>
<dbReference type="GO" id="GO:1902936">
    <property type="term" value="F:phosphatidylinositol bisphosphate binding"/>
    <property type="evidence" value="ECO:0007669"/>
    <property type="project" value="TreeGrafter"/>
</dbReference>
<name>A0AAQ4DPJ4_AMBAM</name>
<dbReference type="SUPFAM" id="SSF46938">
    <property type="entry name" value="CRAL/TRIO N-terminal domain"/>
    <property type="match status" value="1"/>
</dbReference>
<dbReference type="SMART" id="SM01100">
    <property type="entry name" value="CRAL_TRIO_N"/>
    <property type="match status" value="1"/>
</dbReference>